<dbReference type="Pfam" id="PF10604">
    <property type="entry name" value="Polyketide_cyc2"/>
    <property type="match status" value="1"/>
</dbReference>
<evidence type="ECO:0000256" key="1">
    <source>
        <dbReference type="SAM" id="SignalP"/>
    </source>
</evidence>
<accession>A0ABS7J137</accession>
<dbReference type="InterPro" id="IPR019587">
    <property type="entry name" value="Polyketide_cyclase/dehydratase"/>
</dbReference>
<gene>
    <name evidence="2" type="ORF">K3152_02715</name>
</gene>
<comment type="caution">
    <text evidence="2">The sequence shown here is derived from an EMBL/GenBank/DDBJ whole genome shotgun (WGS) entry which is preliminary data.</text>
</comment>
<evidence type="ECO:0000313" key="2">
    <source>
        <dbReference type="EMBL" id="MBX7457148.1"/>
    </source>
</evidence>
<keyword evidence="3" id="KW-1185">Reference proteome</keyword>
<dbReference type="InterPro" id="IPR023393">
    <property type="entry name" value="START-like_dom_sf"/>
</dbReference>
<reference evidence="2 3" key="1">
    <citation type="submission" date="2021-08" db="EMBL/GenBank/DDBJ databases">
        <title>Comparative Genomics Analysis of the Genus Qipengyuania Reveals Extensive Genetic Diversity and Metabolic Versatility, Including the Description of Fifteen Novel Species.</title>
        <authorList>
            <person name="Liu Y."/>
        </authorList>
    </citation>
    <scope>NUCLEOTIDE SEQUENCE [LARGE SCALE GENOMIC DNA]</scope>
    <source>
        <strain evidence="2 3">1NDH17</strain>
    </source>
</reference>
<protein>
    <submittedName>
        <fullName evidence="2">SRPBCC family protein</fullName>
    </submittedName>
</protein>
<feature type="chain" id="PRO_5045719356" evidence="1">
    <location>
        <begin position="27"/>
        <end position="205"/>
    </location>
</feature>
<dbReference type="EMBL" id="JAIGNK010000001">
    <property type="protein sequence ID" value="MBX7457148.1"/>
    <property type="molecule type" value="Genomic_DNA"/>
</dbReference>
<dbReference type="SUPFAM" id="SSF55961">
    <property type="entry name" value="Bet v1-like"/>
    <property type="match status" value="1"/>
</dbReference>
<organism evidence="2 3">
    <name type="scientific">Qipengyuania polymorpha</name>
    <dbReference type="NCBI Taxonomy" id="2867234"/>
    <lineage>
        <taxon>Bacteria</taxon>
        <taxon>Pseudomonadati</taxon>
        <taxon>Pseudomonadota</taxon>
        <taxon>Alphaproteobacteria</taxon>
        <taxon>Sphingomonadales</taxon>
        <taxon>Erythrobacteraceae</taxon>
        <taxon>Qipengyuania</taxon>
    </lineage>
</organism>
<proteinExistence type="predicted"/>
<sequence length="205" mass="21627">MKERVMKTFVYLAGAMALGLASPVSAKVEAMSEQGFVTEDTALIAATPRQVWLALIKPGEWWNDAHTWSGDASNMTLVPSAGGCFCEKVPGEGDIPLDGSVQHAVVVQAVPDKALRLRGGLGPLQAVPATGVLTITLTPVDGGTEVKWEYNVGGAMNFPMEAVSLAVDGVMSEQLNGLRDHLGGLDTEIQDDEVEAPAVPIDEEE</sequence>
<dbReference type="Gene3D" id="3.30.530.20">
    <property type="match status" value="1"/>
</dbReference>
<keyword evidence="1" id="KW-0732">Signal</keyword>
<evidence type="ECO:0000313" key="3">
    <source>
        <dbReference type="Proteomes" id="UP000783253"/>
    </source>
</evidence>
<dbReference type="Proteomes" id="UP000783253">
    <property type="component" value="Unassembled WGS sequence"/>
</dbReference>
<feature type="signal peptide" evidence="1">
    <location>
        <begin position="1"/>
        <end position="26"/>
    </location>
</feature>
<name>A0ABS7J137_9SPHN</name>